<name>A0A0D3IKI4_EMIH1</name>
<proteinExistence type="predicted"/>
<sequence length="314" mass="33177">MVKPVKKGKGKAVAPELDAEALLASARESLDRLDPSGAAALCRQAVSADASSVLAWDTLAEACLTCGEAEEAGRALHRSIELSPAGAPGRYMYLAQLSDSPAEAVGWFEKGVAGLRAEREALQQASGERSELQAAWAEATCALAVGLCSAAELYLTDLCDEPEAEGRCDALTGEALQLVSDLPAEAVQVVEPFQTRASLKLSQEAYDDAEPLLLRALEVVRRAEEAEEGGGGVEMPSLELRLALAKMLLEDDDSAEVRYLLATAALCAGEVDLAREEASGALEWLQSEWAPAEQAEWLPQLREVLAEAEGGEAA</sequence>
<dbReference type="STRING" id="2903.R1DSN9"/>
<dbReference type="HOGENOM" id="CLU_040959_1_0_1"/>
<dbReference type="PaxDb" id="2903-EOD07498"/>
<dbReference type="RefSeq" id="XP_005764198.1">
    <property type="nucleotide sequence ID" value="XM_005764141.1"/>
</dbReference>
<dbReference type="EnsemblProtists" id="EOD11769">
    <property type="protein sequence ID" value="EOD11769"/>
    <property type="gene ID" value="EMIHUDRAFT_120243"/>
</dbReference>
<reference evidence="1" key="2">
    <citation type="submission" date="2024-10" db="UniProtKB">
        <authorList>
            <consortium name="EnsemblProtists"/>
        </authorList>
    </citation>
    <scope>IDENTIFICATION</scope>
</reference>
<dbReference type="InterPro" id="IPR011990">
    <property type="entry name" value="TPR-like_helical_dom_sf"/>
</dbReference>
<dbReference type="OMA" id="PYVWFLL"/>
<protein>
    <submittedName>
        <fullName evidence="1">Uncharacterized protein</fullName>
    </submittedName>
</protein>
<dbReference type="EnsemblProtists" id="EOD07498">
    <property type="protein sequence ID" value="EOD07498"/>
    <property type="gene ID" value="EMIHUDRAFT_106538"/>
</dbReference>
<accession>A0A0D3IKI4</accession>
<reference evidence="2" key="1">
    <citation type="journal article" date="2013" name="Nature">
        <title>Pan genome of the phytoplankton Emiliania underpins its global distribution.</title>
        <authorList>
            <person name="Read B.A."/>
            <person name="Kegel J."/>
            <person name="Klute M.J."/>
            <person name="Kuo A."/>
            <person name="Lefebvre S.C."/>
            <person name="Maumus F."/>
            <person name="Mayer C."/>
            <person name="Miller J."/>
            <person name="Monier A."/>
            <person name="Salamov A."/>
            <person name="Young J."/>
            <person name="Aguilar M."/>
            <person name="Claverie J.M."/>
            <person name="Frickenhaus S."/>
            <person name="Gonzalez K."/>
            <person name="Herman E.K."/>
            <person name="Lin Y.C."/>
            <person name="Napier J."/>
            <person name="Ogata H."/>
            <person name="Sarno A.F."/>
            <person name="Shmutz J."/>
            <person name="Schroeder D."/>
            <person name="de Vargas C."/>
            <person name="Verret F."/>
            <person name="von Dassow P."/>
            <person name="Valentin K."/>
            <person name="Van de Peer Y."/>
            <person name="Wheeler G."/>
            <person name="Dacks J.B."/>
            <person name="Delwiche C.F."/>
            <person name="Dyhrman S.T."/>
            <person name="Glockner G."/>
            <person name="John U."/>
            <person name="Richards T."/>
            <person name="Worden A.Z."/>
            <person name="Zhang X."/>
            <person name="Grigoriev I.V."/>
            <person name="Allen A.E."/>
            <person name="Bidle K."/>
            <person name="Borodovsky M."/>
            <person name="Bowler C."/>
            <person name="Brownlee C."/>
            <person name="Cock J.M."/>
            <person name="Elias M."/>
            <person name="Gladyshev V.N."/>
            <person name="Groth M."/>
            <person name="Guda C."/>
            <person name="Hadaegh A."/>
            <person name="Iglesias-Rodriguez M.D."/>
            <person name="Jenkins J."/>
            <person name="Jones B.M."/>
            <person name="Lawson T."/>
            <person name="Leese F."/>
            <person name="Lindquist E."/>
            <person name="Lobanov A."/>
            <person name="Lomsadze A."/>
            <person name="Malik S.B."/>
            <person name="Marsh M.E."/>
            <person name="Mackinder L."/>
            <person name="Mock T."/>
            <person name="Mueller-Roeber B."/>
            <person name="Pagarete A."/>
            <person name="Parker M."/>
            <person name="Probert I."/>
            <person name="Quesneville H."/>
            <person name="Raines C."/>
            <person name="Rensing S.A."/>
            <person name="Riano-Pachon D.M."/>
            <person name="Richier S."/>
            <person name="Rokitta S."/>
            <person name="Shiraiwa Y."/>
            <person name="Soanes D.M."/>
            <person name="van der Giezen M."/>
            <person name="Wahlund T.M."/>
            <person name="Williams B."/>
            <person name="Wilson W."/>
            <person name="Wolfe G."/>
            <person name="Wurch L.L."/>
        </authorList>
    </citation>
    <scope>NUCLEOTIDE SEQUENCE</scope>
</reference>
<dbReference type="CDD" id="cd24142">
    <property type="entry name" value="ACL4-like"/>
    <property type="match status" value="1"/>
</dbReference>
<keyword evidence="2" id="KW-1185">Reference proteome</keyword>
<dbReference type="KEGG" id="ehx:EMIHUDRAFT_120243"/>
<dbReference type="SUPFAM" id="SSF48452">
    <property type="entry name" value="TPR-like"/>
    <property type="match status" value="1"/>
</dbReference>
<dbReference type="KEGG" id="ehx:EMIHUDRAFT_106538"/>
<dbReference type="GeneID" id="17257922"/>
<evidence type="ECO:0000313" key="1">
    <source>
        <dbReference type="EnsemblProtists" id="EOD11769"/>
    </source>
</evidence>
<dbReference type="Proteomes" id="UP000013827">
    <property type="component" value="Unassembled WGS sequence"/>
</dbReference>
<evidence type="ECO:0000313" key="2">
    <source>
        <dbReference type="Proteomes" id="UP000013827"/>
    </source>
</evidence>
<dbReference type="Gene3D" id="1.25.40.10">
    <property type="entry name" value="Tetratricopeptide repeat domain"/>
    <property type="match status" value="1"/>
</dbReference>
<organism evidence="1 2">
    <name type="scientific">Emiliania huxleyi (strain CCMP1516)</name>
    <dbReference type="NCBI Taxonomy" id="280463"/>
    <lineage>
        <taxon>Eukaryota</taxon>
        <taxon>Haptista</taxon>
        <taxon>Haptophyta</taxon>
        <taxon>Prymnesiophyceae</taxon>
        <taxon>Isochrysidales</taxon>
        <taxon>Noelaerhabdaceae</taxon>
        <taxon>Emiliania</taxon>
    </lineage>
</organism>
<dbReference type="AlphaFoldDB" id="A0A0D3IKI4"/>
<dbReference type="GeneID" id="17253617"/>
<dbReference type="RefSeq" id="XP_005759927.1">
    <property type="nucleotide sequence ID" value="XM_005759870.1"/>
</dbReference>